<evidence type="ECO:0000256" key="3">
    <source>
        <dbReference type="ARBA" id="ARBA00022692"/>
    </source>
</evidence>
<dbReference type="Gene3D" id="2.60.40.10">
    <property type="entry name" value="Immunoglobulins"/>
    <property type="match status" value="3"/>
</dbReference>
<evidence type="ECO:0000256" key="7">
    <source>
        <dbReference type="ARBA" id="ARBA00023157"/>
    </source>
</evidence>
<dbReference type="PANTHER" id="PTHR25466:SF14">
    <property type="entry name" value="BUTYROPHILIN SUBFAMILY 2 MEMBER A2-LIKE-RELATED"/>
    <property type="match status" value="1"/>
</dbReference>
<dbReference type="GO" id="GO:0006955">
    <property type="term" value="P:immune response"/>
    <property type="evidence" value="ECO:0007669"/>
    <property type="project" value="TreeGrafter"/>
</dbReference>
<dbReference type="SUPFAM" id="SSF48726">
    <property type="entry name" value="Immunoglobulin"/>
    <property type="match status" value="3"/>
</dbReference>
<feature type="signal peptide" evidence="11">
    <location>
        <begin position="1"/>
        <end position="19"/>
    </location>
</feature>
<proteinExistence type="predicted"/>
<name>A0A7J5ZYL4_AMEME</name>
<evidence type="ECO:0000313" key="14">
    <source>
        <dbReference type="Proteomes" id="UP000593565"/>
    </source>
</evidence>
<keyword evidence="4 11" id="KW-0732">Signal</keyword>
<accession>A0A7J5ZYL4</accession>
<comment type="subcellular location">
    <subcellularLocation>
        <location evidence="1">Cell membrane</location>
        <topology evidence="1">Single-pass type I membrane protein</topology>
    </subcellularLocation>
</comment>
<dbReference type="EMBL" id="JAAGNN010000020">
    <property type="protein sequence ID" value="KAF4075630.1"/>
    <property type="molecule type" value="Genomic_DNA"/>
</dbReference>
<feature type="domain" description="Ig-like" evidence="12">
    <location>
        <begin position="3"/>
        <end position="120"/>
    </location>
</feature>
<dbReference type="Pfam" id="PF08205">
    <property type="entry name" value="C2-set_2"/>
    <property type="match status" value="1"/>
</dbReference>
<dbReference type="AlphaFoldDB" id="A0A7J5ZYL4"/>
<organism evidence="13 14">
    <name type="scientific">Ameiurus melas</name>
    <name type="common">Black bullhead</name>
    <name type="synonym">Silurus melas</name>
    <dbReference type="NCBI Taxonomy" id="219545"/>
    <lineage>
        <taxon>Eukaryota</taxon>
        <taxon>Metazoa</taxon>
        <taxon>Chordata</taxon>
        <taxon>Craniata</taxon>
        <taxon>Vertebrata</taxon>
        <taxon>Euteleostomi</taxon>
        <taxon>Actinopterygii</taxon>
        <taxon>Neopterygii</taxon>
        <taxon>Teleostei</taxon>
        <taxon>Ostariophysi</taxon>
        <taxon>Siluriformes</taxon>
        <taxon>Ictaluridae</taxon>
        <taxon>Ameiurus</taxon>
    </lineage>
</organism>
<dbReference type="GO" id="GO:0071222">
    <property type="term" value="P:cellular response to lipopolysaccharide"/>
    <property type="evidence" value="ECO:0007669"/>
    <property type="project" value="TreeGrafter"/>
</dbReference>
<dbReference type="Proteomes" id="UP000593565">
    <property type="component" value="Unassembled WGS sequence"/>
</dbReference>
<dbReference type="InterPro" id="IPR051713">
    <property type="entry name" value="T-cell_Activation_Regulation"/>
</dbReference>
<dbReference type="GO" id="GO:0042130">
    <property type="term" value="P:negative regulation of T cell proliferation"/>
    <property type="evidence" value="ECO:0007669"/>
    <property type="project" value="TreeGrafter"/>
</dbReference>
<keyword evidence="7" id="KW-1015">Disulfide bond</keyword>
<dbReference type="InterPro" id="IPR003599">
    <property type="entry name" value="Ig_sub"/>
</dbReference>
<evidence type="ECO:0000256" key="11">
    <source>
        <dbReference type="SAM" id="SignalP"/>
    </source>
</evidence>
<dbReference type="InterPro" id="IPR007110">
    <property type="entry name" value="Ig-like_dom"/>
</dbReference>
<gene>
    <name evidence="13" type="ORF">AMELA_G00221030</name>
</gene>
<dbReference type="GO" id="GO:0007166">
    <property type="term" value="P:cell surface receptor signaling pathway"/>
    <property type="evidence" value="ECO:0007669"/>
    <property type="project" value="TreeGrafter"/>
</dbReference>
<keyword evidence="8" id="KW-0675">Receptor</keyword>
<keyword evidence="6" id="KW-0472">Membrane</keyword>
<reference evidence="13 14" key="1">
    <citation type="submission" date="2020-02" db="EMBL/GenBank/DDBJ databases">
        <title>A chromosome-scale genome assembly of the black bullhead catfish (Ameiurus melas).</title>
        <authorList>
            <person name="Wen M."/>
            <person name="Zham M."/>
            <person name="Cabau C."/>
            <person name="Klopp C."/>
            <person name="Donnadieu C."/>
            <person name="Roques C."/>
            <person name="Bouchez O."/>
            <person name="Lampietro C."/>
            <person name="Jouanno E."/>
            <person name="Herpin A."/>
            <person name="Louis A."/>
            <person name="Berthelot C."/>
            <person name="Parey E."/>
            <person name="Roest-Crollius H."/>
            <person name="Braasch I."/>
            <person name="Postlethwait J."/>
            <person name="Robinson-Rechavi M."/>
            <person name="Echchiki A."/>
            <person name="Begum T."/>
            <person name="Montfort J."/>
            <person name="Schartl M."/>
            <person name="Bobe J."/>
            <person name="Guiguen Y."/>
        </authorList>
    </citation>
    <scope>NUCLEOTIDE SEQUENCE [LARGE SCALE GENOMIC DNA]</scope>
    <source>
        <strain evidence="13">M_S1</strain>
        <tissue evidence="13">Blood</tissue>
    </source>
</reference>
<dbReference type="InterPro" id="IPR013162">
    <property type="entry name" value="CD80_C2-set"/>
</dbReference>
<evidence type="ECO:0000256" key="4">
    <source>
        <dbReference type="ARBA" id="ARBA00022729"/>
    </source>
</evidence>
<dbReference type="GO" id="GO:0009897">
    <property type="term" value="C:external side of plasma membrane"/>
    <property type="evidence" value="ECO:0007669"/>
    <property type="project" value="TreeGrafter"/>
</dbReference>
<keyword evidence="10" id="KW-0393">Immunoglobulin domain</keyword>
<dbReference type="PROSITE" id="PS50835">
    <property type="entry name" value="IG_LIKE"/>
    <property type="match status" value="2"/>
</dbReference>
<keyword evidence="14" id="KW-1185">Reference proteome</keyword>
<evidence type="ECO:0000313" key="13">
    <source>
        <dbReference type="EMBL" id="KAF4075630.1"/>
    </source>
</evidence>
<dbReference type="InterPro" id="IPR013783">
    <property type="entry name" value="Ig-like_fold"/>
</dbReference>
<keyword evidence="5" id="KW-1133">Transmembrane helix</keyword>
<protein>
    <recommendedName>
        <fullName evidence="12">Ig-like domain-containing protein</fullName>
    </recommendedName>
</protein>
<evidence type="ECO:0000256" key="10">
    <source>
        <dbReference type="ARBA" id="ARBA00023319"/>
    </source>
</evidence>
<dbReference type="SMART" id="SM00409">
    <property type="entry name" value="IG"/>
    <property type="match status" value="2"/>
</dbReference>
<evidence type="ECO:0000256" key="5">
    <source>
        <dbReference type="ARBA" id="ARBA00022989"/>
    </source>
</evidence>
<keyword evidence="9" id="KW-0325">Glycoprotein</keyword>
<dbReference type="InterPro" id="IPR036179">
    <property type="entry name" value="Ig-like_dom_sf"/>
</dbReference>
<dbReference type="InterPro" id="IPR013106">
    <property type="entry name" value="Ig_V-set"/>
</dbReference>
<evidence type="ECO:0000256" key="2">
    <source>
        <dbReference type="ARBA" id="ARBA00022475"/>
    </source>
</evidence>
<dbReference type="PANTHER" id="PTHR25466">
    <property type="entry name" value="T-LYMPHOCYTE ACTIVATION ANTIGEN"/>
    <property type="match status" value="1"/>
</dbReference>
<sequence>MKPAIWTFLLFWSIPLTTGDVTVYCIVTRDCVLPCKSTYRDIIHWYKEGKLDSVHTFYNKADNLQYQDVDFKGRTSLFKDQIPEGNASLLLTSIGMKDQGRYKCYTATNSDNREQFVFLKIKVPVKWVELKTTSEGITCSTKDIYPEPNISWSSDGRSEDKFTVNVMGGKESLFSVSSVLSQSVKEKTTYSCTIGLGDESQHYTATLRKENVDISPGHNVTIHCPVSQDNAGDSNITLTFGEFSTTLNYTQTSLLPTTVQWRGKTLHLARDGTVTIHNPENVEYTGTYTCERLTAQSRHVVHTEVQISSDNHTGIYKAERVVGNLQPIRGSIEHRAGYTPDRVPVHRRRQTKNQ</sequence>
<dbReference type="GO" id="GO:0031295">
    <property type="term" value="P:T cell costimulation"/>
    <property type="evidence" value="ECO:0007669"/>
    <property type="project" value="TreeGrafter"/>
</dbReference>
<dbReference type="FunFam" id="2.60.40.10:FF:000142">
    <property type="entry name" value="V-set domain-containing T-cell activation inhibitor 1"/>
    <property type="match status" value="1"/>
</dbReference>
<evidence type="ECO:0000256" key="8">
    <source>
        <dbReference type="ARBA" id="ARBA00023170"/>
    </source>
</evidence>
<keyword evidence="3" id="KW-0812">Transmembrane</keyword>
<dbReference type="Pfam" id="PF07686">
    <property type="entry name" value="V-set"/>
    <property type="match status" value="1"/>
</dbReference>
<evidence type="ECO:0000256" key="6">
    <source>
        <dbReference type="ARBA" id="ARBA00023136"/>
    </source>
</evidence>
<evidence type="ECO:0000256" key="1">
    <source>
        <dbReference type="ARBA" id="ARBA00004251"/>
    </source>
</evidence>
<comment type="caution">
    <text evidence="13">The sequence shown here is derived from an EMBL/GenBank/DDBJ whole genome shotgun (WGS) entry which is preliminary data.</text>
</comment>
<feature type="domain" description="Ig-like" evidence="12">
    <location>
        <begin position="137"/>
        <end position="208"/>
    </location>
</feature>
<evidence type="ECO:0000256" key="9">
    <source>
        <dbReference type="ARBA" id="ARBA00023180"/>
    </source>
</evidence>
<dbReference type="GO" id="GO:0042102">
    <property type="term" value="P:positive regulation of T cell proliferation"/>
    <property type="evidence" value="ECO:0007669"/>
    <property type="project" value="TreeGrafter"/>
</dbReference>
<evidence type="ECO:0000259" key="12">
    <source>
        <dbReference type="PROSITE" id="PS50835"/>
    </source>
</evidence>
<keyword evidence="2" id="KW-1003">Cell membrane</keyword>
<feature type="chain" id="PRO_5029822410" description="Ig-like domain-containing protein" evidence="11">
    <location>
        <begin position="20"/>
        <end position="354"/>
    </location>
</feature>